<dbReference type="Pfam" id="PF01571">
    <property type="entry name" value="GCV_T"/>
    <property type="match status" value="1"/>
</dbReference>
<comment type="similarity">
    <text evidence="1">Belongs to the GcvT family.</text>
</comment>
<dbReference type="AlphaFoldDB" id="A0A7W8VGU4"/>
<dbReference type="InterPro" id="IPR036188">
    <property type="entry name" value="FAD/NAD-bd_sf"/>
</dbReference>
<dbReference type="GO" id="GO:0008168">
    <property type="term" value="F:methyltransferase activity"/>
    <property type="evidence" value="ECO:0007669"/>
    <property type="project" value="UniProtKB-KW"/>
</dbReference>
<evidence type="ECO:0000259" key="3">
    <source>
        <dbReference type="Pfam" id="PF01571"/>
    </source>
</evidence>
<dbReference type="GO" id="GO:0032259">
    <property type="term" value="P:methylation"/>
    <property type="evidence" value="ECO:0007669"/>
    <property type="project" value="UniProtKB-KW"/>
</dbReference>
<name>A0A7W8VGU4_9ACTN</name>
<dbReference type="InterPro" id="IPR032503">
    <property type="entry name" value="FAO_M"/>
</dbReference>
<keyword evidence="6" id="KW-0808">Transferase</keyword>
<dbReference type="InterPro" id="IPR027266">
    <property type="entry name" value="TrmE/GcvT-like"/>
</dbReference>
<gene>
    <name evidence="6" type="ORF">HDA36_005638</name>
</gene>
<dbReference type="SUPFAM" id="SSF103025">
    <property type="entry name" value="Folate-binding domain"/>
    <property type="match status" value="1"/>
</dbReference>
<feature type="domain" description="FAD dependent oxidoreductase central" evidence="5">
    <location>
        <begin position="391"/>
        <end position="445"/>
    </location>
</feature>
<dbReference type="InterPro" id="IPR006222">
    <property type="entry name" value="GCVT_N"/>
</dbReference>
<protein>
    <submittedName>
        <fullName evidence="6">Glycine cleavage system aminomethyltransferase T/glycine/D-amino acid oxidase-like deaminating enzyme</fullName>
    </submittedName>
</protein>
<dbReference type="Pfam" id="PF08669">
    <property type="entry name" value="GCV_T_C"/>
    <property type="match status" value="1"/>
</dbReference>
<dbReference type="SUPFAM" id="SSF101790">
    <property type="entry name" value="Aminomethyltransferase beta-barrel domain"/>
    <property type="match status" value="1"/>
</dbReference>
<reference evidence="6 7" key="1">
    <citation type="submission" date="2020-08" db="EMBL/GenBank/DDBJ databases">
        <title>Sequencing the genomes of 1000 actinobacteria strains.</title>
        <authorList>
            <person name="Klenk H.-P."/>
        </authorList>
    </citation>
    <scope>NUCLEOTIDE SEQUENCE [LARGE SCALE GENOMIC DNA]</scope>
    <source>
        <strain evidence="6 7">DSM 44551</strain>
    </source>
</reference>
<feature type="domain" description="Aminomethyltransferase C-terminal" evidence="4">
    <location>
        <begin position="746"/>
        <end position="826"/>
    </location>
</feature>
<dbReference type="RefSeq" id="WP_184398339.1">
    <property type="nucleotide sequence ID" value="NZ_BAAAJD010000080.1"/>
</dbReference>
<dbReference type="SUPFAM" id="SSF54373">
    <property type="entry name" value="FAD-linked reductases, C-terminal domain"/>
    <property type="match status" value="1"/>
</dbReference>
<dbReference type="Gene3D" id="3.30.9.10">
    <property type="entry name" value="D-Amino Acid Oxidase, subunit A, domain 2"/>
    <property type="match status" value="1"/>
</dbReference>
<dbReference type="Pfam" id="PF16350">
    <property type="entry name" value="FAO_M"/>
    <property type="match status" value="1"/>
</dbReference>
<evidence type="ECO:0000256" key="1">
    <source>
        <dbReference type="ARBA" id="ARBA00008609"/>
    </source>
</evidence>
<accession>A0A7W8VGU4</accession>
<comment type="caution">
    <text evidence="6">The sequence shown here is derived from an EMBL/GenBank/DDBJ whole genome shotgun (WGS) entry which is preliminary data.</text>
</comment>
<keyword evidence="7" id="KW-1185">Reference proteome</keyword>
<dbReference type="SUPFAM" id="SSF51905">
    <property type="entry name" value="FAD/NAD(P)-binding domain"/>
    <property type="match status" value="1"/>
</dbReference>
<dbReference type="InterPro" id="IPR028896">
    <property type="entry name" value="GcvT/YgfZ/DmdA"/>
</dbReference>
<dbReference type="InterPro" id="IPR013977">
    <property type="entry name" value="GcvT_C"/>
</dbReference>
<dbReference type="Gene3D" id="3.50.50.60">
    <property type="entry name" value="FAD/NAD(P)-binding domain"/>
    <property type="match status" value="1"/>
</dbReference>
<sequence length="834" mass="88992">MAASPTVPRTPPGRPPRIVVIGAGIVGCALADELTARGHTDVTVVDQGDLYRTGGSTSHAPGLVFQTNPAKAMSDFAAYTAAKYARLQVDGRPCFSAVGGLELATAPERLDELHRRCGWARSWGIPARVIGPEECAAAHPLVRADRVLGGLHTPTDGLADALGAARAQAEAALWRGARFLARHEVTGIEVAGGPGAAGRRVTGVRTDQGRLPADIAVLCAGMWGPRIAAMAGEALPLLPLAHQFGWTGPTAALAGNGPGAAPHPILRHQGRDLYYREHGDRVGVGYYGHRPMPVPADEIGTPDGTPELPMPSMRPFTPEDFAPAWSDTLALLPDLADTKIEDAFNGLFSFTTDNMPLLGEFAGTPGLWAAEAVWITHSAGVARAVAELITEGAASFDLHACDINRFQEHQLAPAFVAERACQNFVEVYDAVHPQQPIERPRPVRVAPFHRRQQELGAFFLEASGWERPYYYAANEGLPEAEGAPRPGPWASRYWSPAIAAEARATRERVALYDMSSLMRLEVSGPGAGEFLDRVTTARAERPPGAVSYSLMLDHRGRLLGDITVARVAEELFQLGVNSRLDPARLAALAPPGVAVRDITGQTACIGVWGPRARDLVQPLTDHDLGNGGLGYFHCARLHIGEVPVLAMRVSYVGELGWELYTGPELGLRLWDTLWEAGRGLGVLAAGRGAFDSLRLEKGYRAFGADMTAEYDPYQAGLGFALRLRTKGDFIGRAAVEALDPDRPGIRLTCLTTGAPENTVLGGEPVHRPGADTAAGYVTSAAYGYTVGTGIAYAWLPDELSAPGTPVEIGYFDRRVPAITAAEPLFDPGMERVRA</sequence>
<dbReference type="Gene3D" id="2.40.30.110">
    <property type="entry name" value="Aminomethyltransferase beta-barrel domains"/>
    <property type="match status" value="1"/>
</dbReference>
<dbReference type="Proteomes" id="UP000572635">
    <property type="component" value="Unassembled WGS sequence"/>
</dbReference>
<feature type="domain" description="GCVT N-terminal" evidence="3">
    <location>
        <begin position="448"/>
        <end position="723"/>
    </location>
</feature>
<keyword evidence="6" id="KW-0489">Methyltransferase</keyword>
<proteinExistence type="inferred from homology"/>
<evidence type="ECO:0000259" key="2">
    <source>
        <dbReference type="Pfam" id="PF01266"/>
    </source>
</evidence>
<dbReference type="PANTHER" id="PTHR43757:SF2">
    <property type="entry name" value="AMINOMETHYLTRANSFERASE, MITOCHONDRIAL"/>
    <property type="match status" value="1"/>
</dbReference>
<dbReference type="EMBL" id="JACHDB010000002">
    <property type="protein sequence ID" value="MBB5435490.1"/>
    <property type="molecule type" value="Genomic_DNA"/>
</dbReference>
<evidence type="ECO:0000259" key="4">
    <source>
        <dbReference type="Pfam" id="PF08669"/>
    </source>
</evidence>
<dbReference type="PANTHER" id="PTHR43757">
    <property type="entry name" value="AMINOMETHYLTRANSFERASE"/>
    <property type="match status" value="1"/>
</dbReference>
<evidence type="ECO:0000259" key="5">
    <source>
        <dbReference type="Pfam" id="PF16350"/>
    </source>
</evidence>
<organism evidence="6 7">
    <name type="scientific">Nocardiopsis composta</name>
    <dbReference type="NCBI Taxonomy" id="157465"/>
    <lineage>
        <taxon>Bacteria</taxon>
        <taxon>Bacillati</taxon>
        <taxon>Actinomycetota</taxon>
        <taxon>Actinomycetes</taxon>
        <taxon>Streptosporangiales</taxon>
        <taxon>Nocardiopsidaceae</taxon>
        <taxon>Nocardiopsis</taxon>
    </lineage>
</organism>
<dbReference type="Pfam" id="PF01266">
    <property type="entry name" value="DAO"/>
    <property type="match status" value="1"/>
</dbReference>
<dbReference type="InterPro" id="IPR029043">
    <property type="entry name" value="GcvT/YgfZ_C"/>
</dbReference>
<evidence type="ECO:0000313" key="7">
    <source>
        <dbReference type="Proteomes" id="UP000572635"/>
    </source>
</evidence>
<evidence type="ECO:0000313" key="6">
    <source>
        <dbReference type="EMBL" id="MBB5435490.1"/>
    </source>
</evidence>
<feature type="domain" description="FAD dependent oxidoreductase" evidence="2">
    <location>
        <begin position="17"/>
        <end position="388"/>
    </location>
</feature>
<dbReference type="Gene3D" id="3.30.1360.120">
    <property type="entry name" value="Probable tRNA modification gtpase trme, domain 1"/>
    <property type="match status" value="1"/>
</dbReference>
<dbReference type="Gene3D" id="3.30.70.1400">
    <property type="entry name" value="Aminomethyltransferase beta-barrel domains"/>
    <property type="match status" value="1"/>
</dbReference>
<dbReference type="InterPro" id="IPR006076">
    <property type="entry name" value="FAD-dep_OxRdtase"/>
</dbReference>